<dbReference type="AlphaFoldDB" id="A0A0A9BUM9"/>
<reference evidence="1" key="1">
    <citation type="submission" date="2014-09" db="EMBL/GenBank/DDBJ databases">
        <authorList>
            <person name="Magalhaes I.L.F."/>
            <person name="Oliveira U."/>
            <person name="Santos F.R."/>
            <person name="Vidigal T.H.D.A."/>
            <person name="Brescovit A.D."/>
            <person name="Santos A.J."/>
        </authorList>
    </citation>
    <scope>NUCLEOTIDE SEQUENCE</scope>
    <source>
        <tissue evidence="1">Shoot tissue taken approximately 20 cm above the soil surface</tissue>
    </source>
</reference>
<evidence type="ECO:0000313" key="1">
    <source>
        <dbReference type="EMBL" id="JAD65908.1"/>
    </source>
</evidence>
<organism evidence="1">
    <name type="scientific">Arundo donax</name>
    <name type="common">Giant reed</name>
    <name type="synonym">Donax arundinaceus</name>
    <dbReference type="NCBI Taxonomy" id="35708"/>
    <lineage>
        <taxon>Eukaryota</taxon>
        <taxon>Viridiplantae</taxon>
        <taxon>Streptophyta</taxon>
        <taxon>Embryophyta</taxon>
        <taxon>Tracheophyta</taxon>
        <taxon>Spermatophyta</taxon>
        <taxon>Magnoliopsida</taxon>
        <taxon>Liliopsida</taxon>
        <taxon>Poales</taxon>
        <taxon>Poaceae</taxon>
        <taxon>PACMAD clade</taxon>
        <taxon>Arundinoideae</taxon>
        <taxon>Arundineae</taxon>
        <taxon>Arundo</taxon>
    </lineage>
</organism>
<accession>A0A0A9BUM9</accession>
<proteinExistence type="predicted"/>
<sequence>MMTQEPQFSFQSGPCTTNYSSYNTNVKPILFSTEIIFNSENTKSSQSYPSNEI</sequence>
<reference evidence="1" key="2">
    <citation type="journal article" date="2015" name="Data Brief">
        <title>Shoot transcriptome of the giant reed, Arundo donax.</title>
        <authorList>
            <person name="Barrero R.A."/>
            <person name="Guerrero F.D."/>
            <person name="Moolhuijzen P."/>
            <person name="Goolsby J.A."/>
            <person name="Tidwell J."/>
            <person name="Bellgard S.E."/>
            <person name="Bellgard M.I."/>
        </authorList>
    </citation>
    <scope>NUCLEOTIDE SEQUENCE</scope>
    <source>
        <tissue evidence="1">Shoot tissue taken approximately 20 cm above the soil surface</tissue>
    </source>
</reference>
<protein>
    <submittedName>
        <fullName evidence="1">Uncharacterized protein</fullName>
    </submittedName>
</protein>
<dbReference type="EMBL" id="GBRH01231987">
    <property type="protein sequence ID" value="JAD65908.1"/>
    <property type="molecule type" value="Transcribed_RNA"/>
</dbReference>
<name>A0A0A9BUM9_ARUDO</name>